<evidence type="ECO:0000259" key="3">
    <source>
        <dbReference type="PROSITE" id="PS50206"/>
    </source>
</evidence>
<dbReference type="InterPro" id="IPR001307">
    <property type="entry name" value="Thiosulphate_STrfase_CS"/>
</dbReference>
<evidence type="ECO:0000313" key="4">
    <source>
        <dbReference type="EMBL" id="MFD2566275.1"/>
    </source>
</evidence>
<dbReference type="InterPro" id="IPR051126">
    <property type="entry name" value="Thiosulfate_sulfurtransferase"/>
</dbReference>
<sequence length="283" mass="33313">MILSQHKNSLIEFDELQKVLSFEDVKVIDFRKPQHYQKDHIPGALNVWRSHIRSKNFPYSGMKASKEEVELLFSDLGIKNGDWIIIYDDMGLCDAARLWWLLQLYNYDKVQLLNGSYSRWKENYEATSNTLPIHKTNFKFEKDPDYRMYIDKEGVLNSIGKKLILDTRTTDEFSGKRQKKGAYKGGRIPESIRIDWAVAVNYHGDRKMKTIEELKEAYKEVLKYKEDTIITYCQSGTRSAHTTFVLTQLLGMKHVQNYDGSWIEWSYFNDLPFEKDSITTIFE</sequence>
<dbReference type="Gene3D" id="3.40.250.10">
    <property type="entry name" value="Rhodanese-like domain"/>
    <property type="match status" value="2"/>
</dbReference>
<accession>A0ABW5LNP1</accession>
<evidence type="ECO:0000313" key="5">
    <source>
        <dbReference type="Proteomes" id="UP001597508"/>
    </source>
</evidence>
<dbReference type="PROSITE" id="PS00380">
    <property type="entry name" value="RHODANESE_1"/>
    <property type="match status" value="1"/>
</dbReference>
<dbReference type="CDD" id="cd01449">
    <property type="entry name" value="TST_Repeat_2"/>
    <property type="match status" value="1"/>
</dbReference>
<dbReference type="PANTHER" id="PTHR43855">
    <property type="entry name" value="THIOSULFATE SULFURTRANSFERASE"/>
    <property type="match status" value="1"/>
</dbReference>
<dbReference type="PANTHER" id="PTHR43855:SF1">
    <property type="entry name" value="THIOSULFATE SULFURTRANSFERASE"/>
    <property type="match status" value="1"/>
</dbReference>
<dbReference type="PROSITE" id="PS00683">
    <property type="entry name" value="RHODANESE_2"/>
    <property type="match status" value="1"/>
</dbReference>
<dbReference type="SMART" id="SM00450">
    <property type="entry name" value="RHOD"/>
    <property type="match status" value="2"/>
</dbReference>
<organism evidence="4 5">
    <name type="scientific">Pseudotenacibaculum haliotis</name>
    <dbReference type="NCBI Taxonomy" id="1862138"/>
    <lineage>
        <taxon>Bacteria</taxon>
        <taxon>Pseudomonadati</taxon>
        <taxon>Bacteroidota</taxon>
        <taxon>Flavobacteriia</taxon>
        <taxon>Flavobacteriales</taxon>
        <taxon>Flavobacteriaceae</taxon>
        <taxon>Pseudotenacibaculum</taxon>
    </lineage>
</organism>
<dbReference type="Pfam" id="PF00581">
    <property type="entry name" value="Rhodanese"/>
    <property type="match status" value="2"/>
</dbReference>
<comment type="caution">
    <text evidence="4">The sequence shown here is derived from an EMBL/GenBank/DDBJ whole genome shotgun (WGS) entry which is preliminary data.</text>
</comment>
<name>A0ABW5LNP1_9FLAO</name>
<keyword evidence="1" id="KW-0677">Repeat</keyword>
<dbReference type="GO" id="GO:0016740">
    <property type="term" value="F:transferase activity"/>
    <property type="evidence" value="ECO:0007669"/>
    <property type="project" value="UniProtKB-KW"/>
</dbReference>
<dbReference type="InterPro" id="IPR036873">
    <property type="entry name" value="Rhodanese-like_dom_sf"/>
</dbReference>
<keyword evidence="5" id="KW-1185">Reference proteome</keyword>
<protein>
    <recommendedName>
        <fullName evidence="2">Sulfurtransferase</fullName>
    </recommendedName>
</protein>
<dbReference type="PROSITE" id="PS50206">
    <property type="entry name" value="RHODANESE_3"/>
    <property type="match status" value="2"/>
</dbReference>
<dbReference type="EMBL" id="JBHULH010000001">
    <property type="protein sequence ID" value="MFD2566275.1"/>
    <property type="molecule type" value="Genomic_DNA"/>
</dbReference>
<keyword evidence="2 4" id="KW-0808">Transferase</keyword>
<dbReference type="Proteomes" id="UP001597508">
    <property type="component" value="Unassembled WGS sequence"/>
</dbReference>
<evidence type="ECO:0000256" key="2">
    <source>
        <dbReference type="RuleBase" id="RU000507"/>
    </source>
</evidence>
<gene>
    <name evidence="4" type="ORF">ACFSRZ_02755</name>
</gene>
<proteinExistence type="predicted"/>
<dbReference type="RefSeq" id="WP_379664993.1">
    <property type="nucleotide sequence ID" value="NZ_JBHULH010000001.1"/>
</dbReference>
<dbReference type="SUPFAM" id="SSF52821">
    <property type="entry name" value="Rhodanese/Cell cycle control phosphatase"/>
    <property type="match status" value="2"/>
</dbReference>
<feature type="domain" description="Rhodanese" evidence="3">
    <location>
        <begin position="158"/>
        <end position="274"/>
    </location>
</feature>
<feature type="domain" description="Rhodanese" evidence="3">
    <location>
        <begin position="21"/>
        <end position="129"/>
    </location>
</feature>
<evidence type="ECO:0000256" key="1">
    <source>
        <dbReference type="ARBA" id="ARBA00022737"/>
    </source>
</evidence>
<dbReference type="CDD" id="cd01448">
    <property type="entry name" value="TST_Repeat_1"/>
    <property type="match status" value="1"/>
</dbReference>
<reference evidence="5" key="1">
    <citation type="journal article" date="2019" name="Int. J. Syst. Evol. Microbiol.">
        <title>The Global Catalogue of Microorganisms (GCM) 10K type strain sequencing project: providing services to taxonomists for standard genome sequencing and annotation.</title>
        <authorList>
            <consortium name="The Broad Institute Genomics Platform"/>
            <consortium name="The Broad Institute Genome Sequencing Center for Infectious Disease"/>
            <person name="Wu L."/>
            <person name="Ma J."/>
        </authorList>
    </citation>
    <scope>NUCLEOTIDE SEQUENCE [LARGE SCALE GENOMIC DNA]</scope>
    <source>
        <strain evidence="5">KCTC 52127</strain>
    </source>
</reference>
<dbReference type="InterPro" id="IPR001763">
    <property type="entry name" value="Rhodanese-like_dom"/>
</dbReference>